<keyword evidence="2" id="KW-1185">Reference proteome</keyword>
<protein>
    <submittedName>
        <fullName evidence="1">AAA family ATPase</fullName>
    </submittedName>
</protein>
<dbReference type="InterPro" id="IPR027417">
    <property type="entry name" value="P-loop_NTPase"/>
</dbReference>
<name>A0ABU8ML36_9PSEU</name>
<organism evidence="1 2">
    <name type="scientific">Actinomycetospora aurantiaca</name>
    <dbReference type="NCBI Taxonomy" id="3129233"/>
    <lineage>
        <taxon>Bacteria</taxon>
        <taxon>Bacillati</taxon>
        <taxon>Actinomycetota</taxon>
        <taxon>Actinomycetes</taxon>
        <taxon>Pseudonocardiales</taxon>
        <taxon>Pseudonocardiaceae</taxon>
        <taxon>Actinomycetospora</taxon>
    </lineage>
</organism>
<dbReference type="RefSeq" id="WP_337694231.1">
    <property type="nucleotide sequence ID" value="NZ_JBBEGN010000002.1"/>
</dbReference>
<evidence type="ECO:0000313" key="1">
    <source>
        <dbReference type="EMBL" id="MEJ2867643.1"/>
    </source>
</evidence>
<dbReference type="PANTHER" id="PTHR37807">
    <property type="entry name" value="OS07G0160300 PROTEIN"/>
    <property type="match status" value="1"/>
</dbReference>
<dbReference type="Proteomes" id="UP001385809">
    <property type="component" value="Unassembled WGS sequence"/>
</dbReference>
<dbReference type="Pfam" id="PF13671">
    <property type="entry name" value="AAA_33"/>
    <property type="match status" value="1"/>
</dbReference>
<dbReference type="PANTHER" id="PTHR37807:SF3">
    <property type="entry name" value="OS07G0160300 PROTEIN"/>
    <property type="match status" value="1"/>
</dbReference>
<reference evidence="1 2" key="1">
    <citation type="submission" date="2024-03" db="EMBL/GenBank/DDBJ databases">
        <title>Actinomycetospora sp. OC33-EN08, a novel actinomycete isolated from wild orchid (Aerides multiflora).</title>
        <authorList>
            <person name="Suriyachadkun C."/>
        </authorList>
    </citation>
    <scope>NUCLEOTIDE SEQUENCE [LARGE SCALE GENOMIC DNA]</scope>
    <source>
        <strain evidence="1 2">OC33-EN08</strain>
    </source>
</reference>
<proteinExistence type="predicted"/>
<dbReference type="SUPFAM" id="SSF52540">
    <property type="entry name" value="P-loop containing nucleoside triphosphate hydrolases"/>
    <property type="match status" value="1"/>
</dbReference>
<sequence>MTRHPSEPARGARFVDSVVRVAAPPPVPTPLLISFAGLPASGKSTIAKEVARSLRAAHVRVDTIEVAVGRAEGTAAATNGWASPPGYEIAYDVAADQLRLGVPVVADSVNPLRESRDAWRSVGRAAGARVLEVEVLCSDPDEHRRRAEQRAIDVVGLIRPTWDDILERRYEPWERDRTVVDTFSITPDEAAEVVLTAVRGKS</sequence>
<accession>A0ABU8ML36</accession>
<gene>
    <name evidence="1" type="ORF">WCD74_07700</name>
</gene>
<evidence type="ECO:0000313" key="2">
    <source>
        <dbReference type="Proteomes" id="UP001385809"/>
    </source>
</evidence>
<comment type="caution">
    <text evidence="1">The sequence shown here is derived from an EMBL/GenBank/DDBJ whole genome shotgun (WGS) entry which is preliminary data.</text>
</comment>
<dbReference type="Gene3D" id="3.40.50.300">
    <property type="entry name" value="P-loop containing nucleotide triphosphate hydrolases"/>
    <property type="match status" value="1"/>
</dbReference>
<dbReference type="EMBL" id="JBBEGN010000002">
    <property type="protein sequence ID" value="MEJ2867643.1"/>
    <property type="molecule type" value="Genomic_DNA"/>
</dbReference>